<sequence>MGGGPVGGGRRGCGSKKGQPRMKEEVRKGSGVLVARGRKQSLEIRPSQAKEYSSAVSRRDGDGRRKPVEATYETRRWRGEGGGRGTRTPGEKRPWLGLALAPGPGCEERFGGAVCFRVQAPCRSVFLACVRRRQQMMIPVSHQLCPSIFPVWAVQYCTVVSLPHPIHLTNHFSGTVEHRCANPP</sequence>
<reference evidence="2 3" key="1">
    <citation type="submission" date="2015-10" db="EMBL/GenBank/DDBJ databases">
        <title>Full genome of DAOMC 229536 Phialocephala scopiformis, a fungal endophyte of spruce producing the potent anti-insectan compound rugulosin.</title>
        <authorList>
            <consortium name="DOE Joint Genome Institute"/>
            <person name="Walker A.K."/>
            <person name="Frasz S.L."/>
            <person name="Seifert K.A."/>
            <person name="Miller J.D."/>
            <person name="Mondo S.J."/>
            <person name="Labutti K."/>
            <person name="Lipzen A."/>
            <person name="Dockter R."/>
            <person name="Kennedy M."/>
            <person name="Grigoriev I.V."/>
            <person name="Spatafora J.W."/>
        </authorList>
    </citation>
    <scope>NUCLEOTIDE SEQUENCE [LARGE SCALE GENOMIC DNA]</scope>
    <source>
        <strain evidence="2 3">CBS 120377</strain>
    </source>
</reference>
<dbReference type="AlphaFoldDB" id="A0A194XKN2"/>
<evidence type="ECO:0000313" key="3">
    <source>
        <dbReference type="Proteomes" id="UP000070700"/>
    </source>
</evidence>
<protein>
    <submittedName>
        <fullName evidence="2">Uncharacterized protein</fullName>
    </submittedName>
</protein>
<organism evidence="2 3">
    <name type="scientific">Mollisia scopiformis</name>
    <name type="common">Conifer needle endophyte fungus</name>
    <name type="synonym">Phialocephala scopiformis</name>
    <dbReference type="NCBI Taxonomy" id="149040"/>
    <lineage>
        <taxon>Eukaryota</taxon>
        <taxon>Fungi</taxon>
        <taxon>Dikarya</taxon>
        <taxon>Ascomycota</taxon>
        <taxon>Pezizomycotina</taxon>
        <taxon>Leotiomycetes</taxon>
        <taxon>Helotiales</taxon>
        <taxon>Mollisiaceae</taxon>
        <taxon>Mollisia</taxon>
    </lineage>
</organism>
<dbReference type="RefSeq" id="XP_018075056.1">
    <property type="nucleotide sequence ID" value="XM_018207621.1"/>
</dbReference>
<dbReference type="InParanoid" id="A0A194XKN2"/>
<evidence type="ECO:0000256" key="1">
    <source>
        <dbReference type="SAM" id="MobiDB-lite"/>
    </source>
</evidence>
<dbReference type="GeneID" id="28817347"/>
<dbReference type="EMBL" id="KQ947409">
    <property type="protein sequence ID" value="KUJ20701.1"/>
    <property type="molecule type" value="Genomic_DNA"/>
</dbReference>
<feature type="compositionally biased region" description="Gly residues" evidence="1">
    <location>
        <begin position="1"/>
        <end position="12"/>
    </location>
</feature>
<keyword evidence="3" id="KW-1185">Reference proteome</keyword>
<proteinExistence type="predicted"/>
<name>A0A194XKN2_MOLSC</name>
<dbReference type="KEGG" id="psco:LY89DRAFT_452679"/>
<feature type="region of interest" description="Disordered" evidence="1">
    <location>
        <begin position="1"/>
        <end position="71"/>
    </location>
</feature>
<gene>
    <name evidence="2" type="ORF">LY89DRAFT_452679</name>
</gene>
<accession>A0A194XKN2</accession>
<dbReference type="Proteomes" id="UP000070700">
    <property type="component" value="Unassembled WGS sequence"/>
</dbReference>
<evidence type="ECO:0000313" key="2">
    <source>
        <dbReference type="EMBL" id="KUJ20701.1"/>
    </source>
</evidence>
<feature type="compositionally biased region" description="Basic and acidic residues" evidence="1">
    <location>
        <begin position="57"/>
        <end position="71"/>
    </location>
</feature>